<dbReference type="Pfam" id="PF01476">
    <property type="entry name" value="LysM"/>
    <property type="match status" value="1"/>
</dbReference>
<comment type="caution">
    <text evidence="6">The sequence shown here is derived from an EMBL/GenBank/DDBJ whole genome shotgun (WGS) entry which is preliminary data.</text>
</comment>
<dbReference type="CDD" id="cd00118">
    <property type="entry name" value="LysM"/>
    <property type="match status" value="1"/>
</dbReference>
<dbReference type="InterPro" id="IPR018392">
    <property type="entry name" value="LysM"/>
</dbReference>
<gene>
    <name evidence="6" type="ORF">GTS_18260</name>
</gene>
<dbReference type="GO" id="GO:0016787">
    <property type="term" value="F:hydrolase activity"/>
    <property type="evidence" value="ECO:0007669"/>
    <property type="project" value="UniProtKB-KW"/>
</dbReference>
<proteinExistence type="inferred from homology"/>
<dbReference type="SUPFAM" id="SSF53955">
    <property type="entry name" value="Lysozyme-like"/>
    <property type="match status" value="1"/>
</dbReference>
<dbReference type="PROSITE" id="PS51782">
    <property type="entry name" value="LYSM"/>
    <property type="match status" value="1"/>
</dbReference>
<evidence type="ECO:0000256" key="4">
    <source>
        <dbReference type="SAM" id="SignalP"/>
    </source>
</evidence>
<organism evidence="6 7">
    <name type="scientific">Gandjariella thermophila</name>
    <dbReference type="NCBI Taxonomy" id="1931992"/>
    <lineage>
        <taxon>Bacteria</taxon>
        <taxon>Bacillati</taxon>
        <taxon>Actinomycetota</taxon>
        <taxon>Actinomycetes</taxon>
        <taxon>Pseudonocardiales</taxon>
        <taxon>Pseudonocardiaceae</taxon>
        <taxon>Gandjariella</taxon>
    </lineage>
</organism>
<dbReference type="Proteomes" id="UP000298860">
    <property type="component" value="Unassembled WGS sequence"/>
</dbReference>
<dbReference type="Pfam" id="PF06737">
    <property type="entry name" value="Transglycosylas"/>
    <property type="match status" value="1"/>
</dbReference>
<dbReference type="EMBL" id="BJFL01000006">
    <property type="protein sequence ID" value="GDY30193.1"/>
    <property type="molecule type" value="Genomic_DNA"/>
</dbReference>
<keyword evidence="7" id="KW-1185">Reference proteome</keyword>
<evidence type="ECO:0000256" key="3">
    <source>
        <dbReference type="SAM" id="MobiDB-lite"/>
    </source>
</evidence>
<dbReference type="OrthoDB" id="1404170at2"/>
<evidence type="ECO:0000256" key="2">
    <source>
        <dbReference type="ARBA" id="ARBA00022801"/>
    </source>
</evidence>
<feature type="compositionally biased region" description="Low complexity" evidence="3">
    <location>
        <begin position="137"/>
        <end position="156"/>
    </location>
</feature>
<evidence type="ECO:0000256" key="1">
    <source>
        <dbReference type="ARBA" id="ARBA00010830"/>
    </source>
</evidence>
<evidence type="ECO:0000259" key="5">
    <source>
        <dbReference type="PROSITE" id="PS51782"/>
    </source>
</evidence>
<feature type="region of interest" description="Disordered" evidence="3">
    <location>
        <begin position="137"/>
        <end position="160"/>
    </location>
</feature>
<keyword evidence="4" id="KW-0732">Signal</keyword>
<comment type="similarity">
    <text evidence="1">Belongs to the transglycosylase family. Rpf subfamily.</text>
</comment>
<evidence type="ECO:0000313" key="6">
    <source>
        <dbReference type="EMBL" id="GDY30193.1"/>
    </source>
</evidence>
<dbReference type="RefSeq" id="WP_137813322.1">
    <property type="nucleotide sequence ID" value="NZ_BJFL01000006.1"/>
</dbReference>
<dbReference type="SUPFAM" id="SSF54106">
    <property type="entry name" value="LysM domain"/>
    <property type="match status" value="1"/>
</dbReference>
<sequence length="209" mass="21514">MGYRGKHRKQSTAGRTVAKAALAGAVVATPIAMAAPAQAATSLDWDALAQCESSGNWHINTGNGFYGGLQFTQSTWQAYGGGKYASRADLATREQQIEIAENVLASQGPGAWPVCSKKAGSGSSTTKKTVTVPKAVAAPKPAPQTAVQPEAAAAPASNPGSYTVVTGDTLSDIAQKLNIQGGWQALYDKNKGQISNPNLIFPGQQLATA</sequence>
<dbReference type="PANTHER" id="PTHR34700">
    <property type="entry name" value="POTASSIUM BINDING PROTEIN KBP"/>
    <property type="match status" value="1"/>
</dbReference>
<dbReference type="PANTHER" id="PTHR34700:SF4">
    <property type="entry name" value="PHAGE-LIKE ELEMENT PBSX PROTEIN XKDP"/>
    <property type="match status" value="1"/>
</dbReference>
<accession>A0A4D4J8J4</accession>
<dbReference type="AlphaFoldDB" id="A0A4D4J8J4"/>
<dbReference type="InterPro" id="IPR010618">
    <property type="entry name" value="RPF"/>
</dbReference>
<dbReference type="SMART" id="SM00257">
    <property type="entry name" value="LysM"/>
    <property type="match status" value="1"/>
</dbReference>
<name>A0A4D4J8J4_9PSEU</name>
<dbReference type="InterPro" id="IPR036779">
    <property type="entry name" value="LysM_dom_sf"/>
</dbReference>
<dbReference type="InterPro" id="IPR023346">
    <property type="entry name" value="Lysozyme-like_dom_sf"/>
</dbReference>
<feature type="signal peptide" evidence="4">
    <location>
        <begin position="1"/>
        <end position="39"/>
    </location>
</feature>
<dbReference type="Gene3D" id="1.10.530.10">
    <property type="match status" value="1"/>
</dbReference>
<dbReference type="CDD" id="cd13925">
    <property type="entry name" value="RPF"/>
    <property type="match status" value="1"/>
</dbReference>
<evidence type="ECO:0000313" key="7">
    <source>
        <dbReference type="Proteomes" id="UP000298860"/>
    </source>
</evidence>
<reference evidence="7" key="1">
    <citation type="submission" date="2019-04" db="EMBL/GenBank/DDBJ databases">
        <title>Draft genome sequence of Pseudonocardiaceae bacterium SL3-2-4.</title>
        <authorList>
            <person name="Ningsih F."/>
            <person name="Yokota A."/>
            <person name="Sakai Y."/>
            <person name="Nanatani K."/>
            <person name="Yabe S."/>
            <person name="Oetari A."/>
            <person name="Sjamsuridzal W."/>
        </authorList>
    </citation>
    <scope>NUCLEOTIDE SEQUENCE [LARGE SCALE GENOMIC DNA]</scope>
    <source>
        <strain evidence="7">SL3-2-4</strain>
    </source>
</reference>
<dbReference type="Gene3D" id="3.10.350.10">
    <property type="entry name" value="LysM domain"/>
    <property type="match status" value="1"/>
</dbReference>
<feature type="chain" id="PRO_5020181631" evidence="4">
    <location>
        <begin position="40"/>
        <end position="209"/>
    </location>
</feature>
<feature type="domain" description="LysM" evidence="5">
    <location>
        <begin position="160"/>
        <end position="208"/>
    </location>
</feature>
<keyword evidence="2" id="KW-0378">Hydrolase</keyword>
<protein>
    <submittedName>
        <fullName evidence="6">Transglycosylase</fullName>
    </submittedName>
</protein>
<dbReference type="InterPro" id="IPR052196">
    <property type="entry name" value="Bact_Kbp"/>
</dbReference>